<protein>
    <recommendedName>
        <fullName evidence="1">DUF6876 domain-containing protein</fullName>
    </recommendedName>
</protein>
<dbReference type="Proteomes" id="UP000198869">
    <property type="component" value="Unassembled WGS sequence"/>
</dbReference>
<sequence length="135" mass="15990">MEKTLIKKTNFMRIKRAKKRNSANTLYDMYKSVEDVYDFKAGYHISQGVFDLTNGEDCDWLLELIVQEQSRLNTEVQNWHLKRIEGENFALYCTNENGEILSEVQDISLRFYFDDLYLLVKKNLICLPIESNIYS</sequence>
<feature type="domain" description="DUF6876" evidence="1">
    <location>
        <begin position="29"/>
        <end position="130"/>
    </location>
</feature>
<dbReference type="AlphaFoldDB" id="A0A1G8F9Z0"/>
<evidence type="ECO:0000313" key="2">
    <source>
        <dbReference type="EMBL" id="SDH78984.1"/>
    </source>
</evidence>
<dbReference type="EMBL" id="FNDW01000002">
    <property type="protein sequence ID" value="SDH78984.1"/>
    <property type="molecule type" value="Genomic_DNA"/>
</dbReference>
<gene>
    <name evidence="2" type="ORF">SAMN05421846_10262</name>
</gene>
<organism evidence="2 3">
    <name type="scientific">Chryseobacterium taeanense</name>
    <dbReference type="NCBI Taxonomy" id="311334"/>
    <lineage>
        <taxon>Bacteria</taxon>
        <taxon>Pseudomonadati</taxon>
        <taxon>Bacteroidota</taxon>
        <taxon>Flavobacteriia</taxon>
        <taxon>Flavobacteriales</taxon>
        <taxon>Weeksellaceae</taxon>
        <taxon>Chryseobacterium group</taxon>
        <taxon>Chryseobacterium</taxon>
    </lineage>
</organism>
<reference evidence="3" key="1">
    <citation type="submission" date="2016-10" db="EMBL/GenBank/DDBJ databases">
        <authorList>
            <person name="Varghese N."/>
            <person name="Submissions S."/>
        </authorList>
    </citation>
    <scope>NUCLEOTIDE SEQUENCE [LARGE SCALE GENOMIC DNA]</scope>
    <source>
        <strain evidence="3">DSM 17071</strain>
    </source>
</reference>
<evidence type="ECO:0000313" key="3">
    <source>
        <dbReference type="Proteomes" id="UP000198869"/>
    </source>
</evidence>
<accession>A0A1G8F9Z0</accession>
<dbReference type="Pfam" id="PF21781">
    <property type="entry name" value="DUF6876"/>
    <property type="match status" value="1"/>
</dbReference>
<dbReference type="STRING" id="311334.SAMN05421846_10262"/>
<keyword evidence="3" id="KW-1185">Reference proteome</keyword>
<name>A0A1G8F9Z0_9FLAO</name>
<dbReference type="OrthoDB" id="1257926at2"/>
<proteinExistence type="predicted"/>
<dbReference type="RefSeq" id="WP_089854818.1">
    <property type="nucleotide sequence ID" value="NZ_FNDW01000002.1"/>
</dbReference>
<evidence type="ECO:0000259" key="1">
    <source>
        <dbReference type="Pfam" id="PF21781"/>
    </source>
</evidence>
<dbReference type="InterPro" id="IPR049241">
    <property type="entry name" value="DUF6876"/>
</dbReference>